<keyword evidence="5" id="KW-1133">Transmembrane helix</keyword>
<protein>
    <recommendedName>
        <fullName evidence="9">Glucuronosyltransferase</fullName>
    </recommendedName>
</protein>
<evidence type="ECO:0000256" key="2">
    <source>
        <dbReference type="ARBA" id="ARBA00022676"/>
    </source>
</evidence>
<reference evidence="7" key="1">
    <citation type="submission" date="2021-02" db="EMBL/GenBank/DDBJ databases">
        <authorList>
            <person name="Nowell W R."/>
        </authorList>
    </citation>
    <scope>NUCLEOTIDE SEQUENCE</scope>
</reference>
<evidence type="ECO:0000256" key="6">
    <source>
        <dbReference type="SAM" id="SignalP"/>
    </source>
</evidence>
<evidence type="ECO:0000313" key="8">
    <source>
        <dbReference type="Proteomes" id="UP000663828"/>
    </source>
</evidence>
<keyword evidence="6" id="KW-0732">Signal</keyword>
<dbReference type="Pfam" id="PF00201">
    <property type="entry name" value="UDPGT"/>
    <property type="match status" value="1"/>
</dbReference>
<dbReference type="Proteomes" id="UP000663828">
    <property type="component" value="Unassembled WGS sequence"/>
</dbReference>
<keyword evidence="2 4" id="KW-0328">Glycosyltransferase</keyword>
<evidence type="ECO:0000313" key="7">
    <source>
        <dbReference type="EMBL" id="CAF1603814.1"/>
    </source>
</evidence>
<keyword evidence="5" id="KW-0812">Transmembrane</keyword>
<dbReference type="Gene3D" id="3.40.50.2000">
    <property type="entry name" value="Glycogen Phosphorylase B"/>
    <property type="match status" value="2"/>
</dbReference>
<feature type="signal peptide" evidence="6">
    <location>
        <begin position="1"/>
        <end position="21"/>
    </location>
</feature>
<evidence type="ECO:0000256" key="1">
    <source>
        <dbReference type="ARBA" id="ARBA00009995"/>
    </source>
</evidence>
<feature type="transmembrane region" description="Helical" evidence="5">
    <location>
        <begin position="518"/>
        <end position="539"/>
    </location>
</feature>
<dbReference type="AlphaFoldDB" id="A0A816B3W3"/>
<dbReference type="InterPro" id="IPR050271">
    <property type="entry name" value="UDP-glycosyltransferase"/>
</dbReference>
<evidence type="ECO:0008006" key="9">
    <source>
        <dbReference type="Google" id="ProtNLM"/>
    </source>
</evidence>
<comment type="caution">
    <text evidence="7">The sequence shown here is derived from an EMBL/GenBank/DDBJ whole genome shotgun (WGS) entry which is preliminary data.</text>
</comment>
<dbReference type="EMBL" id="CAJNOR010006799">
    <property type="protein sequence ID" value="CAF1603814.1"/>
    <property type="molecule type" value="Genomic_DNA"/>
</dbReference>
<evidence type="ECO:0000256" key="4">
    <source>
        <dbReference type="RuleBase" id="RU003718"/>
    </source>
</evidence>
<dbReference type="GO" id="GO:0008194">
    <property type="term" value="F:UDP-glycosyltransferase activity"/>
    <property type="evidence" value="ECO:0007669"/>
    <property type="project" value="InterPro"/>
</dbReference>
<dbReference type="PROSITE" id="PS00375">
    <property type="entry name" value="UDPGT"/>
    <property type="match status" value="1"/>
</dbReference>
<keyword evidence="5" id="KW-0472">Membrane</keyword>
<dbReference type="InterPro" id="IPR035595">
    <property type="entry name" value="UDP_glycos_trans_CS"/>
</dbReference>
<accession>A0A816B3W3</accession>
<dbReference type="PANTHER" id="PTHR48043">
    <property type="entry name" value="EG:EG0003.4 PROTEIN-RELATED"/>
    <property type="match status" value="1"/>
</dbReference>
<proteinExistence type="inferred from homology"/>
<keyword evidence="8" id="KW-1185">Reference proteome</keyword>
<evidence type="ECO:0000256" key="3">
    <source>
        <dbReference type="ARBA" id="ARBA00022679"/>
    </source>
</evidence>
<dbReference type="SUPFAM" id="SSF53756">
    <property type="entry name" value="UDP-Glycosyltransferase/glycogen phosphorylase"/>
    <property type="match status" value="1"/>
</dbReference>
<comment type="similarity">
    <text evidence="1 4">Belongs to the UDP-glycosyltransferase family.</text>
</comment>
<evidence type="ECO:0000256" key="5">
    <source>
        <dbReference type="SAM" id="Phobius"/>
    </source>
</evidence>
<feature type="chain" id="PRO_5032628026" description="Glucuronosyltransferase" evidence="6">
    <location>
        <begin position="22"/>
        <end position="551"/>
    </location>
</feature>
<dbReference type="PANTHER" id="PTHR48043:SF145">
    <property type="entry name" value="FI06409P-RELATED"/>
    <property type="match status" value="1"/>
</dbReference>
<dbReference type="CDD" id="cd03784">
    <property type="entry name" value="GT1_Gtf-like"/>
    <property type="match status" value="1"/>
</dbReference>
<dbReference type="InterPro" id="IPR002213">
    <property type="entry name" value="UDP_glucos_trans"/>
</dbReference>
<name>A0A816B3W3_ADIRI</name>
<organism evidence="7 8">
    <name type="scientific">Adineta ricciae</name>
    <name type="common">Rotifer</name>
    <dbReference type="NCBI Taxonomy" id="249248"/>
    <lineage>
        <taxon>Eukaryota</taxon>
        <taxon>Metazoa</taxon>
        <taxon>Spiralia</taxon>
        <taxon>Gnathifera</taxon>
        <taxon>Rotifera</taxon>
        <taxon>Eurotatoria</taxon>
        <taxon>Bdelloidea</taxon>
        <taxon>Adinetida</taxon>
        <taxon>Adinetidae</taxon>
        <taxon>Adineta</taxon>
    </lineage>
</organism>
<keyword evidence="3 4" id="KW-0808">Transferase</keyword>
<sequence>MNSGVPLIIGLFLLFTPKSFCLNVLLTSIGHAGHVTPIFELAKSLEHHNITFVTQPLAQSYVNFNYFSKTSSFRLIYTNDSIDAFIAEKQKEQQLIDFAANHGFFDNMGYTTELLNGDVNSLYNKIIHLLMNEKFDVIIANSLIKGIHALSKQANTSCVVQSTESIPNMLDFNLPNIFSLLSKEQMTRIKYRIYNVIYTLRLGIILITKILPTAGKISKSLPQVPGPFYDSLSLKNILLTETQCLELFNIPPTFYTQSYTNHYTKYLGAFIDEQGIEYTENELSTWVRSKANKSIIYAAFGTSSLIKFNRMQNLINGLAEFLLKNPNCFLLLVLRGINYESYQMVLNEMKNEEYQNIFKDSQRVRIETGFVQQKWILQENSIKLFLSHCGMGSCSEGIYFQKPILCMPFNMDQFINGNSIVQLGIGLSLFIPPSLFQSLLRPYDFYDYNFTSDSVTRKLSEIWENSNYQHMIRIMSLEMKHAGGVKQAVKEIEFLVNLNGNLDRYAPFQSTLVFYQRYLLDLIIIVIILPMTIVVYGLIKCCKRRQKEKRD</sequence>
<gene>
    <name evidence="7" type="ORF">XAT740_LOCUS48027</name>
</gene>